<comment type="similarity">
    <text evidence="1 9">Belongs to the RdRP family.</text>
</comment>
<dbReference type="Pfam" id="PF26252">
    <property type="entry name" value="RdRP_helical"/>
    <property type="match status" value="1"/>
</dbReference>
<evidence type="ECO:0000256" key="6">
    <source>
        <dbReference type="ARBA" id="ARBA00023158"/>
    </source>
</evidence>
<dbReference type="InterPro" id="IPR058751">
    <property type="entry name" value="RDRP_helical"/>
</dbReference>
<dbReference type="Pfam" id="PF05183">
    <property type="entry name" value="RdRP"/>
    <property type="match status" value="1"/>
</dbReference>
<protein>
    <recommendedName>
        <fullName evidence="9">RNA-dependent RNA polymerase</fullName>
        <ecNumber evidence="9">2.7.7.48</ecNumber>
    </recommendedName>
</protein>
<comment type="catalytic activity">
    <reaction evidence="7 9">
        <text>RNA(n) + a ribonucleoside 5'-triphosphate = RNA(n+1) + diphosphate</text>
        <dbReference type="Rhea" id="RHEA:21248"/>
        <dbReference type="Rhea" id="RHEA-COMP:14527"/>
        <dbReference type="Rhea" id="RHEA-COMP:17342"/>
        <dbReference type="ChEBI" id="CHEBI:33019"/>
        <dbReference type="ChEBI" id="CHEBI:61557"/>
        <dbReference type="ChEBI" id="CHEBI:140395"/>
        <dbReference type="EC" id="2.7.7.48"/>
    </reaction>
</comment>
<feature type="domain" description="RDRP C-terminal head" evidence="15">
    <location>
        <begin position="917"/>
        <end position="997"/>
    </location>
</feature>
<organism evidence="16 17">
    <name type="scientific">Manihot esculenta</name>
    <name type="common">Cassava</name>
    <name type="synonym">Jatropha manihot</name>
    <dbReference type="NCBI Taxonomy" id="3983"/>
    <lineage>
        <taxon>Eukaryota</taxon>
        <taxon>Viridiplantae</taxon>
        <taxon>Streptophyta</taxon>
        <taxon>Embryophyta</taxon>
        <taxon>Tracheophyta</taxon>
        <taxon>Spermatophyta</taxon>
        <taxon>Magnoliopsida</taxon>
        <taxon>eudicotyledons</taxon>
        <taxon>Gunneridae</taxon>
        <taxon>Pentapetalae</taxon>
        <taxon>rosids</taxon>
        <taxon>fabids</taxon>
        <taxon>Malpighiales</taxon>
        <taxon>Euphorbiaceae</taxon>
        <taxon>Crotonoideae</taxon>
        <taxon>Manihoteae</taxon>
        <taxon>Manihot</taxon>
    </lineage>
</organism>
<dbReference type="Gramene" id="Manes.16G110000.1.v8.1">
    <property type="protein sequence ID" value="Manes.16G110000.1.v8.1.CDS"/>
    <property type="gene ID" value="Manes.16G110000.v8.1"/>
</dbReference>
<keyword evidence="10" id="KW-0175">Coiled coil</keyword>
<proteinExistence type="inferred from homology"/>
<dbReference type="STRING" id="3983.A0A2C9UAR2"/>
<evidence type="ECO:0000256" key="1">
    <source>
        <dbReference type="ARBA" id="ARBA00005762"/>
    </source>
</evidence>
<name>A0A2C9UAR2_MANES</name>
<dbReference type="OrthoDB" id="821502at2759"/>
<dbReference type="Pfam" id="PF26249">
    <property type="entry name" value="4HB_RdRP3_N"/>
    <property type="match status" value="1"/>
</dbReference>
<evidence type="ECO:0000256" key="8">
    <source>
        <dbReference type="ARBA" id="ARBA00093763"/>
    </source>
</evidence>
<feature type="domain" description="RDRP3-5 N-terminal" evidence="13">
    <location>
        <begin position="7"/>
        <end position="71"/>
    </location>
</feature>
<evidence type="ECO:0000259" key="13">
    <source>
        <dbReference type="Pfam" id="PF26249"/>
    </source>
</evidence>
<dbReference type="GO" id="GO:0003723">
    <property type="term" value="F:RNA binding"/>
    <property type="evidence" value="ECO:0007669"/>
    <property type="project" value="UniProtKB-KW"/>
</dbReference>
<feature type="coiled-coil region" evidence="10">
    <location>
        <begin position="898"/>
        <end position="937"/>
    </location>
</feature>
<dbReference type="PANTHER" id="PTHR23079">
    <property type="entry name" value="RNA-DEPENDENT RNA POLYMERASE"/>
    <property type="match status" value="1"/>
</dbReference>
<keyword evidence="2 9" id="KW-0696">RNA-directed RNA polymerase</keyword>
<evidence type="ECO:0000256" key="10">
    <source>
        <dbReference type="SAM" id="Coils"/>
    </source>
</evidence>
<dbReference type="GO" id="GO:0003968">
    <property type="term" value="F:RNA-directed RNA polymerase activity"/>
    <property type="evidence" value="ECO:0000318"/>
    <property type="project" value="GO_Central"/>
</dbReference>
<accession>A0A2C9UAR2</accession>
<comment type="function">
    <text evidence="8 9">Probably involved in the RNA silencing pathway and required for the generation of small interfering RNAs (siRNAs).</text>
</comment>
<dbReference type="Pfam" id="PF26253">
    <property type="entry name" value="RdRP_head"/>
    <property type="match status" value="1"/>
</dbReference>
<sequence length="1019" mass="115217">MADAHQLPPSVEQLIAKICTDQNQPPLGLPARRVLASLEEEVVLEILCTIASSEIRKSFDGFVFYLVKQKVGNSSPVKRLCLSPTSPQQSSRSSAPAWLMMHQQCESIFESPISMSLSRDTSCSSEAVSRTEISPQLQALGELEFRKAFLILSYMGSYKLEEVISADKIRAMGHLPMDKFEAEVWKAVGNRCGYIKENERVKYLVWDCGKTHIYHCHVSSGGTYRFKGPYLTTMSNFLQRVLGDDNVLMVKFGKEDADKRCSTSSPVDYYAKCSTSSSVDYYAKYGSLAREGIVVGLRRYRFFVFKDGGKEEKKKNPTTSPVKCFFVRTESDAFKDSRDYILHGKTIREARSIFMDVDKLPSLSNCMARFSLILSKTVNLEVNLSSVKIEKIDDIPCLDNDGNIVKGKDGKLLIHTDGTGFISEDLALKCPRRVQKGKCIDANEMERLLDCNELMGKSSEVKFPESNSGEPPLLIQFRLFHNGGAVKGTLLVNKKLCPGTIQVRPSMIKVEPDSVQNACTKNSFEIVGTSNRPKGAYLSRNLIALLSYGGVPKEFFMDLLNNALEDAQGALSKKHVALRVAISNGEMDNFTVARMLFSGIPLDESHIQYHQLVLMREEKKSLKGGRIPVPESYYLMGTVDPTGTLEADEVCIILDNGQVSGKVLVYRNPGLHFGDIHILKATYVEGIEDFVGNAKYAILFPCKGPRSLADKMAGGDYDGDMYFVSRNPELVEKFNQSEPWNPPFSSSNVPNKKPSDFSDEELEDELFRLFLMTRFQPSYTMGVAADSWLAIMDRLLILGDDRNDERNNMKRNMLDLIDKYYDALDAPKKGGEKIELPEQLKAELFPHHMEKKEEISYKSTSILGLIYDKVKLYMEEDTLETEVWKLHYFNEEVSESCLMKWEELYKHYRQDMTDALNQNTETKNEAANEVIKKYKAILYEASEFEESKRKEEDVFEEALAIYHISYNFAKARGDAKYCGFAWKVAGQALCKLYSLKQGNCQKPMKIYTTPSTLKELFIR</sequence>
<evidence type="ECO:0000256" key="2">
    <source>
        <dbReference type="ARBA" id="ARBA00022484"/>
    </source>
</evidence>
<gene>
    <name evidence="16" type="ORF">MANES_16G110000v8</name>
</gene>
<comment type="caution">
    <text evidence="16">The sequence shown here is derived from an EMBL/GenBank/DDBJ whole genome shotgun (WGS) entry which is preliminary data.</text>
</comment>
<dbReference type="InterPro" id="IPR057596">
    <property type="entry name" value="RDRP_core"/>
</dbReference>
<dbReference type="InterPro" id="IPR007855">
    <property type="entry name" value="RDRP"/>
</dbReference>
<reference evidence="17" key="1">
    <citation type="journal article" date="2016" name="Nat. Biotechnol.">
        <title>Sequencing wild and cultivated cassava and related species reveals extensive interspecific hybridization and genetic diversity.</title>
        <authorList>
            <person name="Bredeson J.V."/>
            <person name="Lyons J.B."/>
            <person name="Prochnik S.E."/>
            <person name="Wu G.A."/>
            <person name="Ha C.M."/>
            <person name="Edsinger-Gonzales E."/>
            <person name="Grimwood J."/>
            <person name="Schmutz J."/>
            <person name="Rabbi I.Y."/>
            <person name="Egesi C."/>
            <person name="Nauluvula P."/>
            <person name="Lebot V."/>
            <person name="Ndunguru J."/>
            <person name="Mkamilo G."/>
            <person name="Bart R.S."/>
            <person name="Setter T.L."/>
            <person name="Gleadow R.M."/>
            <person name="Kulakow P."/>
            <person name="Ferguson M.E."/>
            <person name="Rounsley S."/>
            <person name="Rokhsar D.S."/>
        </authorList>
    </citation>
    <scope>NUCLEOTIDE SEQUENCE [LARGE SCALE GENOMIC DNA]</scope>
    <source>
        <strain evidence="17">cv. AM560-2</strain>
    </source>
</reference>
<evidence type="ECO:0000259" key="15">
    <source>
        <dbReference type="Pfam" id="PF26253"/>
    </source>
</evidence>
<dbReference type="AlphaFoldDB" id="A0A2C9UAR2"/>
<dbReference type="EC" id="2.7.7.48" evidence="9"/>
<evidence type="ECO:0000256" key="7">
    <source>
        <dbReference type="ARBA" id="ARBA00048744"/>
    </source>
</evidence>
<keyword evidence="5 9" id="KW-0694">RNA-binding</keyword>
<evidence type="ECO:0000313" key="16">
    <source>
        <dbReference type="EMBL" id="OAY27232.1"/>
    </source>
</evidence>
<evidence type="ECO:0000256" key="11">
    <source>
        <dbReference type="SAM" id="MobiDB-lite"/>
    </source>
</evidence>
<evidence type="ECO:0000256" key="5">
    <source>
        <dbReference type="ARBA" id="ARBA00022884"/>
    </source>
</evidence>
<dbReference type="InterPro" id="IPR058752">
    <property type="entry name" value="RDRP_C_head"/>
</dbReference>
<keyword evidence="6 9" id="KW-0943">RNA-mediated gene silencing</keyword>
<evidence type="ECO:0000256" key="9">
    <source>
        <dbReference type="RuleBase" id="RU363098"/>
    </source>
</evidence>
<evidence type="ECO:0000259" key="12">
    <source>
        <dbReference type="Pfam" id="PF05183"/>
    </source>
</evidence>
<evidence type="ECO:0000313" key="17">
    <source>
        <dbReference type="Proteomes" id="UP000091857"/>
    </source>
</evidence>
<evidence type="ECO:0000256" key="4">
    <source>
        <dbReference type="ARBA" id="ARBA00022695"/>
    </source>
</evidence>
<feature type="compositionally biased region" description="Polar residues" evidence="11">
    <location>
        <begin position="738"/>
        <end position="750"/>
    </location>
</feature>
<evidence type="ECO:0000259" key="14">
    <source>
        <dbReference type="Pfam" id="PF26252"/>
    </source>
</evidence>
<feature type="domain" description="RDRP core" evidence="12">
    <location>
        <begin position="224"/>
        <end position="870"/>
    </location>
</feature>
<keyword evidence="17" id="KW-1185">Reference proteome</keyword>
<feature type="domain" description="RDRP helical" evidence="14">
    <location>
        <begin position="135"/>
        <end position="202"/>
    </location>
</feature>
<keyword evidence="3 9" id="KW-0808">Transferase</keyword>
<dbReference type="Proteomes" id="UP000091857">
    <property type="component" value="Chromosome 16"/>
</dbReference>
<dbReference type="InterPro" id="IPR058697">
    <property type="entry name" value="RDRP3-5_N"/>
</dbReference>
<dbReference type="GO" id="GO:0030422">
    <property type="term" value="P:siRNA processing"/>
    <property type="evidence" value="ECO:0000318"/>
    <property type="project" value="GO_Central"/>
</dbReference>
<keyword evidence="4 9" id="KW-0548">Nucleotidyltransferase</keyword>
<dbReference type="PANTHER" id="PTHR23079:SF55">
    <property type="entry name" value="RNA-DIRECTED RNA POLYMERASE"/>
    <property type="match status" value="1"/>
</dbReference>
<feature type="region of interest" description="Disordered" evidence="11">
    <location>
        <begin position="738"/>
        <end position="757"/>
    </location>
</feature>
<evidence type="ECO:0000256" key="3">
    <source>
        <dbReference type="ARBA" id="ARBA00022679"/>
    </source>
</evidence>
<dbReference type="EMBL" id="CM004402">
    <property type="protein sequence ID" value="OAY27232.1"/>
    <property type="molecule type" value="Genomic_DNA"/>
</dbReference>
<dbReference type="GO" id="GO:0031380">
    <property type="term" value="C:nuclear RNA-directed RNA polymerase complex"/>
    <property type="evidence" value="ECO:0000318"/>
    <property type="project" value="GO_Central"/>
</dbReference>